<evidence type="ECO:0000313" key="8">
    <source>
        <dbReference type="EMBL" id="QJX00426.1"/>
    </source>
</evidence>
<dbReference type="KEGG" id="ftj:FTUN_8056"/>
<dbReference type="KEGG" id="ftj:FTUN_5864"/>
<evidence type="ECO:0000259" key="1">
    <source>
        <dbReference type="Pfam" id="PF13358"/>
    </source>
</evidence>
<dbReference type="EMBL" id="CP053452">
    <property type="protein sequence ID" value="QJW95285.1"/>
    <property type="molecule type" value="Genomic_DNA"/>
</dbReference>
<dbReference type="EMBL" id="CP053452">
    <property type="protein sequence ID" value="QJW93878.1"/>
    <property type="molecule type" value="Genomic_DNA"/>
</dbReference>
<dbReference type="EMBL" id="CP053452">
    <property type="protein sequence ID" value="QJW93727.1"/>
    <property type="molecule type" value="Genomic_DNA"/>
</dbReference>
<evidence type="ECO:0000313" key="4">
    <source>
        <dbReference type="EMBL" id="QJW93878.1"/>
    </source>
</evidence>
<dbReference type="EMBL" id="CP053452">
    <property type="protein sequence ID" value="QJW98276.1"/>
    <property type="molecule type" value="Genomic_DNA"/>
</dbReference>
<dbReference type="GO" id="GO:0003676">
    <property type="term" value="F:nucleic acid binding"/>
    <property type="evidence" value="ECO:0007669"/>
    <property type="project" value="InterPro"/>
</dbReference>
<dbReference type="KEGG" id="ftj:FTUN_1389"/>
<reference evidence="9" key="1">
    <citation type="submission" date="2020-05" db="EMBL/GenBank/DDBJ databases">
        <title>Frigoriglobus tundricola gen. nov., sp. nov., a psychrotolerant cellulolytic planctomycete of the family Gemmataceae with two divergent copies of 16S rRNA gene.</title>
        <authorList>
            <person name="Kulichevskaya I.S."/>
            <person name="Ivanova A.A."/>
            <person name="Naumoff D.G."/>
            <person name="Beletsky A.V."/>
            <person name="Rijpstra W.I.C."/>
            <person name="Sinninghe Damste J.S."/>
            <person name="Mardanov A.V."/>
            <person name="Ravin N.V."/>
            <person name="Dedysh S.N."/>
        </authorList>
    </citation>
    <scope>NUCLEOTIDE SEQUENCE [LARGE SCALE GENOMIC DNA]</scope>
    <source>
        <strain evidence="3 9">PL17</strain>
    </source>
</reference>
<accession>A0A6M5YXY3</accession>
<sequence>MIDETGVFLNPLVRRSWAVRGQTPVIGGDGGHRKKVSVIGALSMSPKARRLGLYFATRPDGFFTADAVVPFLRDLLTHLRGKVVVLWDGGSNHQGPLIRAFLQRNRRLALERLPAYAPDLNPVEVVWSWLKYGQLANYVPDGIKELDNEILDRLIELRCDPNLLRNLWDGSDLPFPHLRTG</sequence>
<dbReference type="RefSeq" id="WP_171469876.1">
    <property type="nucleotide sequence ID" value="NZ_CP053452.2"/>
</dbReference>
<evidence type="ECO:0000313" key="3">
    <source>
        <dbReference type="EMBL" id="QJW93875.1"/>
    </source>
</evidence>
<dbReference type="InterPro" id="IPR036397">
    <property type="entry name" value="RNaseH_sf"/>
</dbReference>
<dbReference type="Proteomes" id="UP000503447">
    <property type="component" value="Chromosome"/>
</dbReference>
<dbReference type="KEGG" id="ftj:FTUN_1238"/>
<evidence type="ECO:0000313" key="5">
    <source>
        <dbReference type="EMBL" id="QJW95285.1"/>
    </source>
</evidence>
<name>A0A6M5YXY3_9BACT</name>
<organism evidence="6 9">
    <name type="scientific">Frigoriglobus tundricola</name>
    <dbReference type="NCBI Taxonomy" id="2774151"/>
    <lineage>
        <taxon>Bacteria</taxon>
        <taxon>Pseudomonadati</taxon>
        <taxon>Planctomycetota</taxon>
        <taxon>Planctomycetia</taxon>
        <taxon>Gemmatales</taxon>
        <taxon>Gemmataceae</taxon>
        <taxon>Frigoriglobus</taxon>
    </lineage>
</organism>
<dbReference type="EMBL" id="CP053452">
    <property type="protein sequence ID" value="QJW93875.1"/>
    <property type="molecule type" value="Genomic_DNA"/>
</dbReference>
<dbReference type="KEGG" id="ftj:FTUN_6066"/>
<keyword evidence="9" id="KW-1185">Reference proteome</keyword>
<dbReference type="EMBL" id="CP053452">
    <property type="protein sequence ID" value="QJX00426.1"/>
    <property type="molecule type" value="Genomic_DNA"/>
</dbReference>
<dbReference type="EMBL" id="CP053452">
    <property type="protein sequence ID" value="QJW98476.1"/>
    <property type="molecule type" value="Genomic_DNA"/>
</dbReference>
<protein>
    <submittedName>
        <fullName evidence="6">Mobile element protein</fullName>
    </submittedName>
</protein>
<proteinExistence type="predicted"/>
<dbReference type="KEGG" id="ftj:FTUN_1392"/>
<dbReference type="Gene3D" id="3.30.420.10">
    <property type="entry name" value="Ribonuclease H-like superfamily/Ribonuclease H"/>
    <property type="match status" value="1"/>
</dbReference>
<dbReference type="Pfam" id="PF13358">
    <property type="entry name" value="DDE_3"/>
    <property type="match status" value="1"/>
</dbReference>
<evidence type="ECO:0000313" key="2">
    <source>
        <dbReference type="EMBL" id="QJW93727.1"/>
    </source>
</evidence>
<gene>
    <name evidence="2" type="ORF">FTUN_1238</name>
    <name evidence="3" type="ORF">FTUN_1389</name>
    <name evidence="4" type="ORF">FTUN_1392</name>
    <name evidence="5" type="ORF">FTUN_2827</name>
    <name evidence="6" type="ORF">FTUN_5864</name>
    <name evidence="7" type="ORF">FTUN_6066</name>
    <name evidence="8" type="ORF">FTUN_8056</name>
</gene>
<evidence type="ECO:0000313" key="6">
    <source>
        <dbReference type="EMBL" id="QJW98276.1"/>
    </source>
</evidence>
<dbReference type="AlphaFoldDB" id="A0A6M5YXY3"/>
<reference evidence="6" key="2">
    <citation type="submission" date="2020-07" db="EMBL/GenBank/DDBJ databases">
        <title>Frigoriglobus tundricola gen. nov., sp. nov., a psychrotolerant cellulolytic planctomycete of the family Gemmataceae with two divergent copies of 16S rRNA gene.</title>
        <authorList>
            <person name="Kulichevskaya I.S."/>
            <person name="Ivanova A.A."/>
            <person name="Naumoff D.G."/>
            <person name="Beletsky A.V."/>
            <person name="Rijpstra W.I.C."/>
            <person name="Sinninghe Damste J.S."/>
            <person name="Mardanov A.V."/>
            <person name="Ravin N.V."/>
            <person name="Dedysh S.N."/>
        </authorList>
    </citation>
    <scope>NUCLEOTIDE SEQUENCE</scope>
    <source>
        <strain evidence="6 9">PL17</strain>
    </source>
</reference>
<evidence type="ECO:0000313" key="9">
    <source>
        <dbReference type="Proteomes" id="UP000503447"/>
    </source>
</evidence>
<dbReference type="KEGG" id="ftj:FTUN_2827"/>
<evidence type="ECO:0000313" key="7">
    <source>
        <dbReference type="EMBL" id="QJW98476.1"/>
    </source>
</evidence>
<dbReference type="InterPro" id="IPR038717">
    <property type="entry name" value="Tc1-like_DDE_dom"/>
</dbReference>
<feature type="domain" description="Tc1-like transposase DDE" evidence="1">
    <location>
        <begin position="2"/>
        <end position="136"/>
    </location>
</feature>